<dbReference type="AlphaFoldDB" id="B9TPY3"/>
<feature type="region of interest" description="Disordered" evidence="1">
    <location>
        <begin position="146"/>
        <end position="166"/>
    </location>
</feature>
<accession>B9TPY3</accession>
<feature type="region of interest" description="Disordered" evidence="1">
    <location>
        <begin position="73"/>
        <end position="108"/>
    </location>
</feature>
<name>B9TPY3_RICCO</name>
<evidence type="ECO:0000313" key="3">
    <source>
        <dbReference type="Proteomes" id="UP000008311"/>
    </source>
</evidence>
<gene>
    <name evidence="2" type="ORF">RCOM_1977300</name>
</gene>
<feature type="non-terminal residue" evidence="2">
    <location>
        <position position="166"/>
    </location>
</feature>
<dbReference type="InParanoid" id="B9TPY3"/>
<feature type="non-terminal residue" evidence="2">
    <location>
        <position position="1"/>
    </location>
</feature>
<keyword evidence="3" id="KW-1185">Reference proteome</keyword>
<evidence type="ECO:0000256" key="1">
    <source>
        <dbReference type="SAM" id="MobiDB-lite"/>
    </source>
</evidence>
<dbReference type="EMBL" id="EQ997360">
    <property type="protein sequence ID" value="EEF22081.1"/>
    <property type="molecule type" value="Genomic_DNA"/>
</dbReference>
<reference evidence="3" key="1">
    <citation type="journal article" date="2010" name="Nat. Biotechnol.">
        <title>Draft genome sequence of the oilseed species Ricinus communis.</title>
        <authorList>
            <person name="Chan A.P."/>
            <person name="Crabtree J."/>
            <person name="Zhao Q."/>
            <person name="Lorenzi H."/>
            <person name="Orvis J."/>
            <person name="Puiu D."/>
            <person name="Melake-Berhan A."/>
            <person name="Jones K.M."/>
            <person name="Redman J."/>
            <person name="Chen G."/>
            <person name="Cahoon E.B."/>
            <person name="Gedil M."/>
            <person name="Stanke M."/>
            <person name="Haas B.J."/>
            <person name="Wortman J.R."/>
            <person name="Fraser-Liggett C.M."/>
            <person name="Ravel J."/>
            <person name="Rabinowicz P.D."/>
        </authorList>
    </citation>
    <scope>NUCLEOTIDE SEQUENCE [LARGE SCALE GENOMIC DNA]</scope>
    <source>
        <strain evidence="3">cv. Hale</strain>
    </source>
</reference>
<proteinExistence type="predicted"/>
<evidence type="ECO:0000313" key="2">
    <source>
        <dbReference type="EMBL" id="EEF22081.1"/>
    </source>
</evidence>
<organism evidence="2 3">
    <name type="scientific">Ricinus communis</name>
    <name type="common">Castor bean</name>
    <dbReference type="NCBI Taxonomy" id="3988"/>
    <lineage>
        <taxon>Eukaryota</taxon>
        <taxon>Viridiplantae</taxon>
        <taxon>Streptophyta</taxon>
        <taxon>Embryophyta</taxon>
        <taxon>Tracheophyta</taxon>
        <taxon>Spermatophyta</taxon>
        <taxon>Magnoliopsida</taxon>
        <taxon>eudicotyledons</taxon>
        <taxon>Gunneridae</taxon>
        <taxon>Pentapetalae</taxon>
        <taxon>rosids</taxon>
        <taxon>fabids</taxon>
        <taxon>Malpighiales</taxon>
        <taxon>Euphorbiaceae</taxon>
        <taxon>Acalyphoideae</taxon>
        <taxon>Acalypheae</taxon>
        <taxon>Ricinus</taxon>
    </lineage>
</organism>
<protein>
    <submittedName>
        <fullName evidence="2">Uncharacterized protein</fullName>
    </submittedName>
</protein>
<sequence length="166" mass="18332">LAAPHAGHHHAERHQARADRVMGRFVRAFRHHDHVHQHGGEAEAVAELLDREEAADDAKVLRLRGRQVHEHEIGQVHGKHHQPQAAFQAQARDQVTAEQAADGQRDDADGAVRGAVLLGREAQAARADRVLQEGGDEFQQLRLAQAERQNKTEDQPDVALAEEAGE</sequence>
<dbReference type="Proteomes" id="UP000008311">
    <property type="component" value="Unassembled WGS sequence"/>
</dbReference>